<evidence type="ECO:0000256" key="1">
    <source>
        <dbReference type="SAM" id="MobiDB-lite"/>
    </source>
</evidence>
<reference evidence="3 4" key="1">
    <citation type="journal article" date="2015" name="Nature">
        <title>rRNA introns, odd ribosomes, and small enigmatic genomes across a large radiation of phyla.</title>
        <authorList>
            <person name="Brown C.T."/>
            <person name="Hug L.A."/>
            <person name="Thomas B.C."/>
            <person name="Sharon I."/>
            <person name="Castelle C.J."/>
            <person name="Singh A."/>
            <person name="Wilkins M.J."/>
            <person name="Williams K.H."/>
            <person name="Banfield J.F."/>
        </authorList>
    </citation>
    <scope>NUCLEOTIDE SEQUENCE [LARGE SCALE GENOMIC DNA]</scope>
</reference>
<keyword evidence="2" id="KW-0812">Transmembrane</keyword>
<feature type="transmembrane region" description="Helical" evidence="2">
    <location>
        <begin position="78"/>
        <end position="99"/>
    </location>
</feature>
<organism evidence="3 4">
    <name type="scientific">Candidatus Curtissbacteria bacterium GW2011_GWA1_41_11</name>
    <dbReference type="NCBI Taxonomy" id="1618409"/>
    <lineage>
        <taxon>Bacteria</taxon>
        <taxon>Candidatus Curtissiibacteriota</taxon>
    </lineage>
</organism>
<name>A0A0G0U9V2_9BACT</name>
<evidence type="ECO:0000313" key="3">
    <source>
        <dbReference type="EMBL" id="KKR85783.1"/>
    </source>
</evidence>
<feature type="compositionally biased region" description="Low complexity" evidence="1">
    <location>
        <begin position="111"/>
        <end position="127"/>
    </location>
</feature>
<keyword evidence="2" id="KW-0472">Membrane</keyword>
<evidence type="ECO:0000256" key="2">
    <source>
        <dbReference type="SAM" id="Phobius"/>
    </source>
</evidence>
<sequence length="294" mass="32787">MAEELINYIKENLAKGVPEDQIRQSLLANGWQQADIDAAFLQLEAPPSSLPPFPIKPPSAQSPSLSLKKHKPFLNLKVLIASVAITFLLIAGGSSYFFFFKEKPTVEESKQTTTSNSQKQTDSSQNQLSNPQTQQTQLQGGNKDYTACFSKYDEKFMPENIGYYKRYIEWGKSPVPDDNFSIIGSFRVPVNWGLTGLYSRSQQELLSFAVADVVDVNDYHFQNLQRGYTNEVINGMPVAIEIIEDSPENQGVLIANTSIQALIPGTKVFIIFGFKPQERGAKEIFATWLNSVCG</sequence>
<keyword evidence="2" id="KW-1133">Transmembrane helix</keyword>
<feature type="compositionally biased region" description="Polar residues" evidence="1">
    <location>
        <begin position="128"/>
        <end position="140"/>
    </location>
</feature>
<comment type="caution">
    <text evidence="3">The sequence shown here is derived from an EMBL/GenBank/DDBJ whole genome shotgun (WGS) entry which is preliminary data.</text>
</comment>
<evidence type="ECO:0000313" key="4">
    <source>
        <dbReference type="Proteomes" id="UP000034854"/>
    </source>
</evidence>
<protein>
    <submittedName>
        <fullName evidence="3">Uncharacterized protein</fullName>
    </submittedName>
</protein>
<dbReference type="Proteomes" id="UP000034854">
    <property type="component" value="Unassembled WGS sequence"/>
</dbReference>
<gene>
    <name evidence="3" type="ORF">UU34_C0033G0002</name>
</gene>
<accession>A0A0G0U9V2</accession>
<feature type="region of interest" description="Disordered" evidence="1">
    <location>
        <begin position="109"/>
        <end position="140"/>
    </location>
</feature>
<dbReference type="EMBL" id="LCAG01000033">
    <property type="protein sequence ID" value="KKR85783.1"/>
    <property type="molecule type" value="Genomic_DNA"/>
</dbReference>
<dbReference type="AlphaFoldDB" id="A0A0G0U9V2"/>
<proteinExistence type="predicted"/>